<dbReference type="EMBL" id="LSRX01002054">
    <property type="protein sequence ID" value="OLP76340.1"/>
    <property type="molecule type" value="Genomic_DNA"/>
</dbReference>
<organism evidence="2 3">
    <name type="scientific">Symbiodinium microadriaticum</name>
    <name type="common">Dinoflagellate</name>
    <name type="synonym">Zooxanthella microadriatica</name>
    <dbReference type="NCBI Taxonomy" id="2951"/>
    <lineage>
        <taxon>Eukaryota</taxon>
        <taxon>Sar</taxon>
        <taxon>Alveolata</taxon>
        <taxon>Dinophyceae</taxon>
        <taxon>Suessiales</taxon>
        <taxon>Symbiodiniaceae</taxon>
        <taxon>Symbiodinium</taxon>
    </lineage>
</organism>
<dbReference type="OrthoDB" id="329835at2759"/>
<evidence type="ECO:0000256" key="1">
    <source>
        <dbReference type="SAM" id="MobiDB-lite"/>
    </source>
</evidence>
<dbReference type="Proteomes" id="UP000186817">
    <property type="component" value="Unassembled WGS sequence"/>
</dbReference>
<protein>
    <submittedName>
        <fullName evidence="2">Uncharacterized protein</fullName>
    </submittedName>
</protein>
<evidence type="ECO:0000313" key="3">
    <source>
        <dbReference type="Proteomes" id="UP000186817"/>
    </source>
</evidence>
<evidence type="ECO:0000313" key="2">
    <source>
        <dbReference type="EMBL" id="OLP76340.1"/>
    </source>
</evidence>
<keyword evidence="3" id="KW-1185">Reference proteome</keyword>
<reference evidence="2 3" key="1">
    <citation type="submission" date="2016-02" db="EMBL/GenBank/DDBJ databases">
        <title>Genome analysis of coral dinoflagellate symbionts highlights evolutionary adaptations to a symbiotic lifestyle.</title>
        <authorList>
            <person name="Aranda M."/>
            <person name="Li Y."/>
            <person name="Liew Y.J."/>
            <person name="Baumgarten S."/>
            <person name="Simakov O."/>
            <person name="Wilson M."/>
            <person name="Piel J."/>
            <person name="Ashoor H."/>
            <person name="Bougouffa S."/>
            <person name="Bajic V.B."/>
            <person name="Ryu T."/>
            <person name="Ravasi T."/>
            <person name="Bayer T."/>
            <person name="Micklem G."/>
            <person name="Kim H."/>
            <person name="Bhak J."/>
            <person name="Lajeunesse T.C."/>
            <person name="Voolstra C.R."/>
        </authorList>
    </citation>
    <scope>NUCLEOTIDE SEQUENCE [LARGE SCALE GENOMIC DNA]</scope>
    <source>
        <strain evidence="2 3">CCMP2467</strain>
    </source>
</reference>
<dbReference type="AlphaFoldDB" id="A0A1Q9C0C5"/>
<name>A0A1Q9C0C5_SYMMI</name>
<comment type="caution">
    <text evidence="2">The sequence shown here is derived from an EMBL/GenBank/DDBJ whole genome shotgun (WGS) entry which is preliminary data.</text>
</comment>
<gene>
    <name evidence="2" type="ORF">AK812_SmicGene43741</name>
</gene>
<accession>A0A1Q9C0C5</accession>
<proteinExistence type="predicted"/>
<feature type="region of interest" description="Disordered" evidence="1">
    <location>
        <begin position="1"/>
        <end position="51"/>
    </location>
</feature>
<sequence>MADALRRPLGPGPTRKPVRRKREVRHDVILGGATQEVPDGSEEEEEEVSGRQVPLVQELAPGNVTLSQEVMKRVLMSLLGKGFCLLGLCGPHQETVDGARLDALRLLQDSDGADFKPPPSLIVDGLLGEEGSAEIMNLDGFNYERRDKAGLQAADAFLEQIGNELARVDSMLESRISSRSSLILHKAGIPADCDVPELTPMGCQKWLEVDVGPGTLAIVRADGVSHRFFSTARSLAVSCFLLEDASATWRRRFGVPLVTTPVCRDLMDWAKERWELARRHI</sequence>